<protein>
    <submittedName>
        <fullName evidence="2">EAL domain-containing protein</fullName>
    </submittedName>
</protein>
<gene>
    <name evidence="2" type="ORF">NE535_01390</name>
</gene>
<proteinExistence type="predicted"/>
<organism evidence="2 3">
    <name type="scientific">Shewanella holmiensis</name>
    <dbReference type="NCBI Taxonomy" id="2952222"/>
    <lineage>
        <taxon>Bacteria</taxon>
        <taxon>Pseudomonadati</taxon>
        <taxon>Pseudomonadota</taxon>
        <taxon>Gammaproteobacteria</taxon>
        <taxon>Alteromonadales</taxon>
        <taxon>Shewanellaceae</taxon>
        <taxon>Shewanella</taxon>
    </lineage>
</organism>
<evidence type="ECO:0000313" key="2">
    <source>
        <dbReference type="EMBL" id="MCT7940458.1"/>
    </source>
</evidence>
<dbReference type="SUPFAM" id="SSF55785">
    <property type="entry name" value="PYP-like sensor domain (PAS domain)"/>
    <property type="match status" value="1"/>
</dbReference>
<sequence>MTEFTEPLLNKSFDWVWDIEKKRFFCDPFINIILGTHKSEGIQFKQLVELLDTNQANFLKINIEKAINTKQAVHCHLVFNIAKMKVLAEIIIEQGDLKKVNGEICFKLILPNQEEEIKIIKELFFKARSLLIVCGAQNRILIVNSLLKPCLGFEEYEVLGQNLFSFLPTSSSDLQEHLFDCENNGSWTGEMLINNKQQQQLPFKAQIFYYPNQDSHKSLFIYQLKKLDFTLSEMTQFTHAKMYWDWYNKIDFFAKIDQVKKQITDQESLVVFVINTLSSSKVNSVFSRWLIGQSIPKLKMFKSIRKLGILNDDQICGLFVSSKIVKDIQKDLTNIFSLLLKNDQQSEHTQVQCHIGVSIYHVDAEDNTKLLSHAVQALASINTDAIEFKTHKIKYFDKRVNQINSRKAKLEVALLECLELDNINVVYQPIINVRTFKIEKVEALARFTLHYSFEYSTQEVIEIAEEIDLIHDIDQKISSIAIAELPVLSAVLKNENLGLSINRSMVYSPKNRSTLDETLELINQCNIEASRITIELTESAIFTDNPQILKAIHRINENNIVLAIDDFGSGYTSFGSLTKLPAGLIKIDKEITTGIVKDKQRQLMIKMFAQFIHAMQGKIIVEGVETKEEFAILLELQVDYIQGYFFSKPLSLADHQHTVANIAKTVEKFQLNALISTKTHISSIMDLLMPTLLHVKPDDRIEDFVTMLEEVDRIAVLKGKKCIGFITQNEINAAISPDVNTDAETVHDRLTLSKRAHQIMLPVEHTCHSDFSIDSLIAHFCFFPRSTMVVTGKTGIYLGSISIEQAKVVMCNMLKQH</sequence>
<evidence type="ECO:0000259" key="1">
    <source>
        <dbReference type="PROSITE" id="PS50883"/>
    </source>
</evidence>
<dbReference type="Proteomes" id="UP001155546">
    <property type="component" value="Unassembled WGS sequence"/>
</dbReference>
<name>A0A9X3AUL3_9GAMM</name>
<dbReference type="Pfam" id="PF00563">
    <property type="entry name" value="EAL"/>
    <property type="match status" value="1"/>
</dbReference>
<dbReference type="SMART" id="SM00052">
    <property type="entry name" value="EAL"/>
    <property type="match status" value="1"/>
</dbReference>
<dbReference type="Gene3D" id="3.20.20.450">
    <property type="entry name" value="EAL domain"/>
    <property type="match status" value="1"/>
</dbReference>
<comment type="caution">
    <text evidence="2">The sequence shown here is derived from an EMBL/GenBank/DDBJ whole genome shotgun (WGS) entry which is preliminary data.</text>
</comment>
<evidence type="ECO:0000313" key="3">
    <source>
        <dbReference type="Proteomes" id="UP001155546"/>
    </source>
</evidence>
<dbReference type="InterPro" id="IPR001633">
    <property type="entry name" value="EAL_dom"/>
</dbReference>
<dbReference type="InterPro" id="IPR050706">
    <property type="entry name" value="Cyclic-di-GMP_PDE-like"/>
</dbReference>
<dbReference type="PROSITE" id="PS50883">
    <property type="entry name" value="EAL"/>
    <property type="match status" value="1"/>
</dbReference>
<dbReference type="InterPro" id="IPR035919">
    <property type="entry name" value="EAL_sf"/>
</dbReference>
<dbReference type="SUPFAM" id="SSF54631">
    <property type="entry name" value="CBS-domain pair"/>
    <property type="match status" value="1"/>
</dbReference>
<dbReference type="PANTHER" id="PTHR33121:SF79">
    <property type="entry name" value="CYCLIC DI-GMP PHOSPHODIESTERASE PDED-RELATED"/>
    <property type="match status" value="1"/>
</dbReference>
<dbReference type="GO" id="GO:0071111">
    <property type="term" value="F:cyclic-guanylate-specific phosphodiesterase activity"/>
    <property type="evidence" value="ECO:0007669"/>
    <property type="project" value="InterPro"/>
</dbReference>
<dbReference type="AlphaFoldDB" id="A0A9X3AUL3"/>
<dbReference type="Gene3D" id="3.30.450.20">
    <property type="entry name" value="PAS domain"/>
    <property type="match status" value="1"/>
</dbReference>
<dbReference type="RefSeq" id="WP_261296899.1">
    <property type="nucleotide sequence ID" value="NZ_JAMTCD010000001.1"/>
</dbReference>
<keyword evidence="3" id="KW-1185">Reference proteome</keyword>
<dbReference type="PANTHER" id="PTHR33121">
    <property type="entry name" value="CYCLIC DI-GMP PHOSPHODIESTERASE PDEF"/>
    <property type="match status" value="1"/>
</dbReference>
<dbReference type="EMBL" id="JAMTCD010000001">
    <property type="protein sequence ID" value="MCT7940458.1"/>
    <property type="molecule type" value="Genomic_DNA"/>
</dbReference>
<accession>A0A9X3AUL3</accession>
<dbReference type="InterPro" id="IPR046342">
    <property type="entry name" value="CBS_dom_sf"/>
</dbReference>
<dbReference type="SUPFAM" id="SSF141868">
    <property type="entry name" value="EAL domain-like"/>
    <property type="match status" value="1"/>
</dbReference>
<feature type="domain" description="EAL" evidence="1">
    <location>
        <begin position="407"/>
        <end position="663"/>
    </location>
</feature>
<reference evidence="2" key="1">
    <citation type="journal article" date="2023" name="Int. J. Syst. Evol. Microbiol.">
        <title>&lt;i&gt;Shewanella septentrionalis&lt;/i&gt; sp. nov. and &lt;i&gt;Shewanella holmiensis&lt;/i&gt; sp. nov., isolated from Baltic Sea water and sediments.</title>
        <authorList>
            <person name="Martin-Rodriguez A.J."/>
            <person name="Thorell K."/>
            <person name="Joffre E."/>
            <person name="Jensie-Markopoulos S."/>
            <person name="Moore E.R.B."/>
            <person name="Sjoling A."/>
        </authorList>
    </citation>
    <scope>NUCLEOTIDE SEQUENCE</scope>
    <source>
        <strain evidence="2">SP1S2-7</strain>
    </source>
</reference>
<dbReference type="InterPro" id="IPR035965">
    <property type="entry name" value="PAS-like_dom_sf"/>
</dbReference>
<dbReference type="CDD" id="cd01948">
    <property type="entry name" value="EAL"/>
    <property type="match status" value="1"/>
</dbReference>